<evidence type="ECO:0000313" key="6">
    <source>
        <dbReference type="Proteomes" id="UP001254848"/>
    </source>
</evidence>
<gene>
    <name evidence="5" type="ORF">Q4T40_01830</name>
</gene>
<dbReference type="EMBL" id="JAUOZS010000001">
    <property type="protein sequence ID" value="MDT8899973.1"/>
    <property type="molecule type" value="Genomic_DNA"/>
</dbReference>
<accession>A0ABU3NUR8</accession>
<dbReference type="PANTHER" id="PTHR43063:SF1">
    <property type="entry name" value="4FE-4S CLUSTER CONTAINING PARA FAMILY ATPASE PROTEIN"/>
    <property type="match status" value="1"/>
</dbReference>
<proteinExistence type="predicted"/>
<dbReference type="PROSITE" id="PS51379">
    <property type="entry name" value="4FE4S_FER_2"/>
    <property type="match status" value="2"/>
</dbReference>
<dbReference type="InterPro" id="IPR027417">
    <property type="entry name" value="P-loop_NTPase"/>
</dbReference>
<sequence>MIVSIASGKGGTGKTTVALLLAAARPGATVVDCDVEEPNCHLFLQPGRGEERQVTVMRPSLNTELCDGCGRCAEVCLFNALAITGKKVLLFDELCHGCGGCILACPPKAVSEAAKPIGVVRAGAATRNSAGTKLIDGLLDVGSPTASPLIKAMKETLAAQGDIIVDCPPGTACSMVAAVADSDFCLLVTEPTPFGLHDLGLAAGVIKLLGIPAGVVINKSDGGAWDDAVADWCAQEGIPILGRIPHSEAFAHEYAEGRISPEYLADARAIWGKLGREGDCR</sequence>
<comment type="caution">
    <text evidence="5">The sequence shown here is derived from an EMBL/GenBank/DDBJ whole genome shotgun (WGS) entry which is preliminary data.</text>
</comment>
<dbReference type="InterPro" id="IPR017896">
    <property type="entry name" value="4Fe4S_Fe-S-bd"/>
</dbReference>
<reference evidence="5 6" key="1">
    <citation type="submission" date="2023-07" db="EMBL/GenBank/DDBJ databases">
        <title>The novel representative of Negativicutes class, Anaeroselena agilis gen. nov. sp. nov.</title>
        <authorList>
            <person name="Prokofeva M.I."/>
            <person name="Elcheninov A.G."/>
            <person name="Klyukina A."/>
            <person name="Kublanov I.V."/>
            <person name="Frolov E.N."/>
            <person name="Podosokorskaya O.A."/>
        </authorList>
    </citation>
    <scope>NUCLEOTIDE SEQUENCE [LARGE SCALE GENOMIC DNA]</scope>
    <source>
        <strain evidence="5 6">4137-cl</strain>
    </source>
</reference>
<evidence type="ECO:0000259" key="4">
    <source>
        <dbReference type="PROSITE" id="PS51379"/>
    </source>
</evidence>
<protein>
    <submittedName>
        <fullName evidence="5">ATP-binding protein</fullName>
    </submittedName>
</protein>
<name>A0ABU3NUR8_9FIRM</name>
<evidence type="ECO:0000313" key="5">
    <source>
        <dbReference type="EMBL" id="MDT8899973.1"/>
    </source>
</evidence>
<keyword evidence="5" id="KW-0547">Nucleotide-binding</keyword>
<dbReference type="SUPFAM" id="SSF54862">
    <property type="entry name" value="4Fe-4S ferredoxins"/>
    <property type="match status" value="1"/>
</dbReference>
<dbReference type="InterPro" id="IPR017900">
    <property type="entry name" value="4Fe4S_Fe_S_CS"/>
</dbReference>
<dbReference type="Proteomes" id="UP001254848">
    <property type="component" value="Unassembled WGS sequence"/>
</dbReference>
<dbReference type="InterPro" id="IPR002586">
    <property type="entry name" value="CobQ/CobB/MinD/ParA_Nub-bd_dom"/>
</dbReference>
<dbReference type="PANTHER" id="PTHR43063">
    <property type="entry name" value="4FE-4S CLUSTER CONTAINING PARA FAMILY ATPASE PROTEIN"/>
    <property type="match status" value="1"/>
</dbReference>
<organism evidence="5 6">
    <name type="scientific">Anaeroselena agilis</name>
    <dbReference type="NCBI Taxonomy" id="3063788"/>
    <lineage>
        <taxon>Bacteria</taxon>
        <taxon>Bacillati</taxon>
        <taxon>Bacillota</taxon>
        <taxon>Negativicutes</taxon>
        <taxon>Acetonemataceae</taxon>
        <taxon>Anaeroselena</taxon>
    </lineage>
</organism>
<feature type="domain" description="4Fe-4S ferredoxin-type" evidence="4">
    <location>
        <begin position="87"/>
        <end position="115"/>
    </location>
</feature>
<feature type="domain" description="4Fe-4S ferredoxin-type" evidence="4">
    <location>
        <begin position="57"/>
        <end position="86"/>
    </location>
</feature>
<dbReference type="Pfam" id="PF01656">
    <property type="entry name" value="CbiA"/>
    <property type="match status" value="1"/>
</dbReference>
<keyword evidence="5" id="KW-0067">ATP-binding</keyword>
<evidence type="ECO:0000256" key="3">
    <source>
        <dbReference type="ARBA" id="ARBA00023014"/>
    </source>
</evidence>
<evidence type="ECO:0000256" key="2">
    <source>
        <dbReference type="ARBA" id="ARBA00023004"/>
    </source>
</evidence>
<keyword evidence="1" id="KW-0479">Metal-binding</keyword>
<dbReference type="Gene3D" id="3.40.50.300">
    <property type="entry name" value="P-loop containing nucleotide triphosphate hydrolases"/>
    <property type="match status" value="2"/>
</dbReference>
<dbReference type="Gene3D" id="3.30.70.20">
    <property type="match status" value="1"/>
</dbReference>
<dbReference type="GO" id="GO:0005524">
    <property type="term" value="F:ATP binding"/>
    <property type="evidence" value="ECO:0007669"/>
    <property type="project" value="UniProtKB-KW"/>
</dbReference>
<keyword evidence="3" id="KW-0411">Iron-sulfur</keyword>
<dbReference type="SUPFAM" id="SSF52540">
    <property type="entry name" value="P-loop containing nucleoside triphosphate hydrolases"/>
    <property type="match status" value="1"/>
</dbReference>
<dbReference type="PROSITE" id="PS00198">
    <property type="entry name" value="4FE4S_FER_1"/>
    <property type="match status" value="1"/>
</dbReference>
<dbReference type="RefSeq" id="WP_413778536.1">
    <property type="nucleotide sequence ID" value="NZ_JAUOZS010000001.1"/>
</dbReference>
<keyword evidence="6" id="KW-1185">Reference proteome</keyword>
<evidence type="ECO:0000256" key="1">
    <source>
        <dbReference type="ARBA" id="ARBA00022723"/>
    </source>
</evidence>
<keyword evidence="2" id="KW-0408">Iron</keyword>
<dbReference type="Pfam" id="PF00037">
    <property type="entry name" value="Fer4"/>
    <property type="match status" value="1"/>
</dbReference>